<dbReference type="AlphaFoldDB" id="A0A7J6XG72"/>
<organism evidence="1 2">
    <name type="scientific">Thalictrum thalictroides</name>
    <name type="common">Rue-anemone</name>
    <name type="synonym">Anemone thalictroides</name>
    <dbReference type="NCBI Taxonomy" id="46969"/>
    <lineage>
        <taxon>Eukaryota</taxon>
        <taxon>Viridiplantae</taxon>
        <taxon>Streptophyta</taxon>
        <taxon>Embryophyta</taxon>
        <taxon>Tracheophyta</taxon>
        <taxon>Spermatophyta</taxon>
        <taxon>Magnoliopsida</taxon>
        <taxon>Ranunculales</taxon>
        <taxon>Ranunculaceae</taxon>
        <taxon>Thalictroideae</taxon>
        <taxon>Thalictrum</taxon>
    </lineage>
</organism>
<dbReference type="PANTHER" id="PTHR34123:SF1">
    <property type="entry name" value="OS04G0578200 PROTEIN"/>
    <property type="match status" value="1"/>
</dbReference>
<name>A0A7J6XG72_THATH</name>
<keyword evidence="2" id="KW-1185">Reference proteome</keyword>
<evidence type="ECO:0000313" key="2">
    <source>
        <dbReference type="Proteomes" id="UP000554482"/>
    </source>
</evidence>
<reference evidence="1 2" key="1">
    <citation type="submission" date="2020-06" db="EMBL/GenBank/DDBJ databases">
        <title>Transcriptomic and genomic resources for Thalictrum thalictroides and T. hernandezii: Facilitating candidate gene discovery in an emerging model plant lineage.</title>
        <authorList>
            <person name="Arias T."/>
            <person name="Riano-Pachon D.M."/>
            <person name="Di Stilio V.S."/>
        </authorList>
    </citation>
    <scope>NUCLEOTIDE SEQUENCE [LARGE SCALE GENOMIC DNA]</scope>
    <source>
        <strain evidence="2">cv. WT478/WT964</strain>
        <tissue evidence="1">Leaves</tissue>
    </source>
</reference>
<feature type="non-terminal residue" evidence="1">
    <location>
        <position position="100"/>
    </location>
</feature>
<dbReference type="EMBL" id="JABWDY010001405">
    <property type="protein sequence ID" value="KAF5207450.1"/>
    <property type="molecule type" value="Genomic_DNA"/>
</dbReference>
<dbReference type="OrthoDB" id="348976at2759"/>
<protein>
    <submittedName>
        <fullName evidence="1">Nuclear transport factor 2 (NTF2) family protein</fullName>
    </submittedName>
</protein>
<proteinExistence type="predicted"/>
<evidence type="ECO:0000313" key="1">
    <source>
        <dbReference type="EMBL" id="KAF5207450.1"/>
    </source>
</evidence>
<gene>
    <name evidence="1" type="ORF">FRX31_002957</name>
</gene>
<accession>A0A7J6XG72</accession>
<sequence>MFPSTHHQKICSLQFSGKKQTSSSSTSLDTETEKNVLLKLAWYSSELLGIAASFFRSPPTDVEAQERDVDELVGDEAGVVDRAQIMENIKEDFERSYFIT</sequence>
<dbReference type="Proteomes" id="UP000554482">
    <property type="component" value="Unassembled WGS sequence"/>
</dbReference>
<comment type="caution">
    <text evidence="1">The sequence shown here is derived from an EMBL/GenBank/DDBJ whole genome shotgun (WGS) entry which is preliminary data.</text>
</comment>
<dbReference type="PANTHER" id="PTHR34123">
    <property type="entry name" value="OS04G0578200 PROTEIN"/>
    <property type="match status" value="1"/>
</dbReference>